<evidence type="ECO:0000313" key="3">
    <source>
        <dbReference type="Proteomes" id="UP001202248"/>
    </source>
</evidence>
<accession>A0ABS9SNQ1</accession>
<dbReference type="Gene3D" id="2.60.40.10">
    <property type="entry name" value="Immunoglobulins"/>
    <property type="match status" value="1"/>
</dbReference>
<sequence length="373" mass="40838">MNRKIYYLSILLAGSMLFLHSCKKDDVAAPVITFSISEETINVRAEETIKIEATVSSGGNVSQAWYINERVVSNNNVFEYSFDTTGTYAISYKATNNVGEVKKQYTVKVAAPIRVGGSSAFVDTLFEFLPAPGQFINKAPGNLESAKGIVGKTGMVSLGAWGGYVIYGFDHSVANKDGNDIDIMGNALPEWSEPGIVYVMADDNGNGKPDDSWYELAGSEFGKAGEYMRNYEVTYFRTASANDDVAWQDNKGGSGFVKKNNFHKQAYYPDWITADQYTLKGSWLKSKLNLSNPGYVTNLPHEWGYADNLTNANGGNKVDISNTVNAQGSKVNLSAIDFIKIQNAALGDGVGWVRCLQKLPALKTCIFQNNKMI</sequence>
<proteinExistence type="predicted"/>
<protein>
    <recommendedName>
        <fullName evidence="1">PKD domain-containing protein</fullName>
    </recommendedName>
</protein>
<dbReference type="SUPFAM" id="SSF49299">
    <property type="entry name" value="PKD domain"/>
    <property type="match status" value="1"/>
</dbReference>
<dbReference type="InterPro" id="IPR000601">
    <property type="entry name" value="PKD_dom"/>
</dbReference>
<dbReference type="Pfam" id="PF16820">
    <property type="entry name" value="PKD_3"/>
    <property type="match status" value="1"/>
</dbReference>
<dbReference type="SMART" id="SM00089">
    <property type="entry name" value="PKD"/>
    <property type="match status" value="1"/>
</dbReference>
<name>A0ABS9SNQ1_9BACT</name>
<dbReference type="InterPro" id="IPR022409">
    <property type="entry name" value="PKD/Chitinase_dom"/>
</dbReference>
<dbReference type="RefSeq" id="WP_240832012.1">
    <property type="nucleotide sequence ID" value="NZ_JAKWBL010000004.1"/>
</dbReference>
<feature type="domain" description="PKD" evidence="1">
    <location>
        <begin position="56"/>
        <end position="116"/>
    </location>
</feature>
<gene>
    <name evidence="2" type="ORF">MKP09_19795</name>
</gene>
<keyword evidence="3" id="KW-1185">Reference proteome</keyword>
<evidence type="ECO:0000313" key="2">
    <source>
        <dbReference type="EMBL" id="MCH5599994.1"/>
    </source>
</evidence>
<organism evidence="2 3">
    <name type="scientific">Niabella ginsengisoli</name>
    <dbReference type="NCBI Taxonomy" id="522298"/>
    <lineage>
        <taxon>Bacteria</taxon>
        <taxon>Pseudomonadati</taxon>
        <taxon>Bacteroidota</taxon>
        <taxon>Chitinophagia</taxon>
        <taxon>Chitinophagales</taxon>
        <taxon>Chitinophagaceae</taxon>
        <taxon>Niabella</taxon>
    </lineage>
</organism>
<evidence type="ECO:0000259" key="1">
    <source>
        <dbReference type="PROSITE" id="PS50093"/>
    </source>
</evidence>
<comment type="caution">
    <text evidence="2">The sequence shown here is derived from an EMBL/GenBank/DDBJ whole genome shotgun (WGS) entry which is preliminary data.</text>
</comment>
<dbReference type="PROSITE" id="PS50093">
    <property type="entry name" value="PKD"/>
    <property type="match status" value="1"/>
</dbReference>
<dbReference type="EMBL" id="JAKWBL010000004">
    <property type="protein sequence ID" value="MCH5599994.1"/>
    <property type="molecule type" value="Genomic_DNA"/>
</dbReference>
<reference evidence="2 3" key="1">
    <citation type="submission" date="2022-02" db="EMBL/GenBank/DDBJ databases">
        <authorList>
            <person name="Min J."/>
        </authorList>
    </citation>
    <scope>NUCLEOTIDE SEQUENCE [LARGE SCALE GENOMIC DNA]</scope>
    <source>
        <strain evidence="2 3">GR10-1</strain>
    </source>
</reference>
<dbReference type="InterPro" id="IPR035986">
    <property type="entry name" value="PKD_dom_sf"/>
</dbReference>
<dbReference type="InterPro" id="IPR013783">
    <property type="entry name" value="Ig-like_fold"/>
</dbReference>
<dbReference type="Proteomes" id="UP001202248">
    <property type="component" value="Unassembled WGS sequence"/>
</dbReference>
<dbReference type="InterPro" id="IPR041696">
    <property type="entry name" value="PKD_3"/>
</dbReference>